<proteinExistence type="predicted"/>
<dbReference type="Gene3D" id="1.20.200.10">
    <property type="entry name" value="Fumarase/aspartase (Central domain)"/>
    <property type="match status" value="1"/>
</dbReference>
<dbReference type="PANTHER" id="PTHR43814:SF1">
    <property type="entry name" value="ARGININOSUCCINATE LYASE"/>
    <property type="match status" value="1"/>
</dbReference>
<organism evidence="1 2">
    <name type="scientific">Colletotrichum chrysophilum</name>
    <dbReference type="NCBI Taxonomy" id="1836956"/>
    <lineage>
        <taxon>Eukaryota</taxon>
        <taxon>Fungi</taxon>
        <taxon>Dikarya</taxon>
        <taxon>Ascomycota</taxon>
        <taxon>Pezizomycotina</taxon>
        <taxon>Sordariomycetes</taxon>
        <taxon>Hypocreomycetidae</taxon>
        <taxon>Glomerellales</taxon>
        <taxon>Glomerellaceae</taxon>
        <taxon>Colletotrichum</taxon>
        <taxon>Colletotrichum gloeosporioides species complex</taxon>
    </lineage>
</organism>
<dbReference type="Gene3D" id="1.10.275.10">
    <property type="entry name" value="Fumarase/aspartase (N-terminal domain)"/>
    <property type="match status" value="1"/>
</dbReference>
<dbReference type="GO" id="GO:0004056">
    <property type="term" value="F:argininosuccinate lyase activity"/>
    <property type="evidence" value="ECO:0007669"/>
    <property type="project" value="InterPro"/>
</dbReference>
<dbReference type="InterPro" id="IPR009049">
    <property type="entry name" value="Argininosuccinate_lyase"/>
</dbReference>
<dbReference type="AlphaFoldDB" id="A0AAD9AAA8"/>
<reference evidence="1" key="1">
    <citation type="submission" date="2023-01" db="EMBL/GenBank/DDBJ databases">
        <title>Colletotrichum chrysophilum M932 genome sequence.</title>
        <authorList>
            <person name="Baroncelli R."/>
        </authorList>
    </citation>
    <scope>NUCLEOTIDE SEQUENCE</scope>
    <source>
        <strain evidence="1">M932</strain>
    </source>
</reference>
<accession>A0AAD9AAA8</accession>
<sequence>MASVSKLAENKLWGGRFTASIAFARANFNNGILTQHEFEENERGLLEVEKEWEAGNFKIAQGDEGRLRLWLRDELRKREGHLISFLRVTAHRAEKGIDSIMPGYTHLQRP</sequence>
<evidence type="ECO:0000313" key="2">
    <source>
        <dbReference type="Proteomes" id="UP001243330"/>
    </source>
</evidence>
<dbReference type="GO" id="GO:0005829">
    <property type="term" value="C:cytosol"/>
    <property type="evidence" value="ECO:0007669"/>
    <property type="project" value="TreeGrafter"/>
</dbReference>
<name>A0AAD9AAA8_9PEZI</name>
<dbReference type="InterPro" id="IPR008948">
    <property type="entry name" value="L-Aspartase-like"/>
</dbReference>
<gene>
    <name evidence="1" type="ORF">CCHR01_13557</name>
</gene>
<keyword evidence="2" id="KW-1185">Reference proteome</keyword>
<keyword evidence="1" id="KW-0456">Lyase</keyword>
<dbReference type="GO" id="GO:0042450">
    <property type="term" value="P:L-arginine biosynthetic process via ornithine"/>
    <property type="evidence" value="ECO:0007669"/>
    <property type="project" value="InterPro"/>
</dbReference>
<comment type="caution">
    <text evidence="1">The sequence shown here is derived from an EMBL/GenBank/DDBJ whole genome shotgun (WGS) entry which is preliminary data.</text>
</comment>
<dbReference type="Proteomes" id="UP001243330">
    <property type="component" value="Unassembled WGS sequence"/>
</dbReference>
<dbReference type="EMBL" id="JAQOWY010000339">
    <property type="protein sequence ID" value="KAK1843815.1"/>
    <property type="molecule type" value="Genomic_DNA"/>
</dbReference>
<dbReference type="InterPro" id="IPR024083">
    <property type="entry name" value="Fumarase/histidase_N"/>
</dbReference>
<dbReference type="SUPFAM" id="SSF48557">
    <property type="entry name" value="L-aspartase-like"/>
    <property type="match status" value="1"/>
</dbReference>
<dbReference type="PANTHER" id="PTHR43814">
    <property type="entry name" value="ARGININOSUCCINATE LYASE"/>
    <property type="match status" value="1"/>
</dbReference>
<protein>
    <submittedName>
        <fullName evidence="1">Argininosuccinate lyase</fullName>
    </submittedName>
</protein>
<evidence type="ECO:0000313" key="1">
    <source>
        <dbReference type="EMBL" id="KAK1843815.1"/>
    </source>
</evidence>